<name>A0A1M5WJL4_9FLAO</name>
<dbReference type="EMBL" id="FQWT01000008">
    <property type="protein sequence ID" value="SHH87770.1"/>
    <property type="molecule type" value="Genomic_DNA"/>
</dbReference>
<gene>
    <name evidence="1" type="ORF">SAMN05421866_4069</name>
</gene>
<evidence type="ECO:0000313" key="1">
    <source>
        <dbReference type="EMBL" id="SHH87770.1"/>
    </source>
</evidence>
<keyword evidence="2" id="KW-1185">Reference proteome</keyword>
<proteinExistence type="predicted"/>
<evidence type="ECO:0000313" key="2">
    <source>
        <dbReference type="Proteomes" id="UP000184047"/>
    </source>
</evidence>
<sequence>MLIVSKEEKKGMSRAEDLYAKYGKIPTAFFFLLEIRG</sequence>
<accession>A0A1M5WJL4</accession>
<protein>
    <submittedName>
        <fullName evidence="1">Uncharacterized protein</fullName>
    </submittedName>
</protein>
<reference evidence="2" key="1">
    <citation type="submission" date="2016-11" db="EMBL/GenBank/DDBJ databases">
        <authorList>
            <person name="Varghese N."/>
            <person name="Submissions S."/>
        </authorList>
    </citation>
    <scope>NUCLEOTIDE SEQUENCE [LARGE SCALE GENOMIC DNA]</scope>
    <source>
        <strain evidence="2">DSM 19055</strain>
    </source>
</reference>
<dbReference type="Proteomes" id="UP000184047">
    <property type="component" value="Unassembled WGS sequence"/>
</dbReference>
<organism evidence="1 2">
    <name type="scientific">Chryseobacterium oranimense</name>
    <dbReference type="NCBI Taxonomy" id="421058"/>
    <lineage>
        <taxon>Bacteria</taxon>
        <taxon>Pseudomonadati</taxon>
        <taxon>Bacteroidota</taxon>
        <taxon>Flavobacteriia</taxon>
        <taxon>Flavobacteriales</taxon>
        <taxon>Weeksellaceae</taxon>
        <taxon>Chryseobacterium group</taxon>
        <taxon>Chryseobacterium</taxon>
    </lineage>
</organism>
<dbReference type="AlphaFoldDB" id="A0A1M5WJL4"/>